<dbReference type="PANTHER" id="PTHR36181">
    <property type="entry name" value="INTRON-ENCODED ENDONUCLEASE AI3-RELATED"/>
    <property type="match status" value="1"/>
</dbReference>
<sequence length="238" mass="27220">MTCFIKKNNLNIQDKGNIYEPWEKGREFTLITNVLKFRPWYITGFTDAEGCFNMIVSKSTSASVGYRVQARFIIELHIKDIALLEMINTYFGGIGKITIPIKRKSARFTVVNLKEIVNKIIPHFEKYPLQSVKKIDYELWKECVNLMADGKHLTKEGLEQIISIKAAINLGLSDQLKEAFPQNRNIVRPLYISSNELLHPDWVTGFIEGDGSFNIRLVYQPKRVGVISLLSPSIIGLR</sequence>
<evidence type="ECO:0000259" key="1">
    <source>
        <dbReference type="Pfam" id="PF00961"/>
    </source>
</evidence>
<geneLocation type="mitochondrion" evidence="2"/>
<protein>
    <recommendedName>
        <fullName evidence="1">Homing endonuclease LAGLIDADG domain-containing protein</fullName>
    </recommendedName>
</protein>
<dbReference type="Pfam" id="PF00961">
    <property type="entry name" value="LAGLIDADG_1"/>
    <property type="match status" value="1"/>
</dbReference>
<dbReference type="InterPro" id="IPR051289">
    <property type="entry name" value="LAGLIDADG_Endonuclease"/>
</dbReference>
<reference evidence="2" key="1">
    <citation type="journal article" date="2018" name="Appl. Microbiol. Biotechnol.">
        <title>Mitochondrial genome of the entomophthoroid fungus Conidiobolus heterosporus provides insights into evolution of basal fungi.</title>
        <authorList>
            <person name="Nie Y."/>
            <person name="Wang L."/>
            <person name="Cai Y."/>
            <person name="Tao W."/>
            <person name="Zhang Y.J."/>
            <person name="Huang B."/>
        </authorList>
    </citation>
    <scope>NUCLEOTIDE SEQUENCE</scope>
    <source>
        <strain evidence="2">RCEF6331</strain>
    </source>
</reference>
<gene>
    <name evidence="2" type="primary">orf238</name>
</gene>
<feature type="domain" description="Homing endonuclease LAGLIDADG" evidence="1">
    <location>
        <begin position="42"/>
        <end position="144"/>
    </location>
</feature>
<dbReference type="SUPFAM" id="SSF55608">
    <property type="entry name" value="Homing endonucleases"/>
    <property type="match status" value="2"/>
</dbReference>
<dbReference type="RefSeq" id="YP_009558619.1">
    <property type="nucleotide sequence ID" value="NC_040967.1"/>
</dbReference>
<dbReference type="InterPro" id="IPR027434">
    <property type="entry name" value="Homing_endonucl"/>
</dbReference>
<dbReference type="GeneID" id="39116714"/>
<keyword evidence="2" id="KW-0496">Mitochondrion</keyword>
<dbReference type="AlphaFoldDB" id="A0A3S5HWR9"/>
<proteinExistence type="predicted"/>
<dbReference type="InterPro" id="IPR004860">
    <property type="entry name" value="LAGLIDADG_dom"/>
</dbReference>
<accession>A0A3S5HWR9</accession>
<dbReference type="GO" id="GO:0004519">
    <property type="term" value="F:endonuclease activity"/>
    <property type="evidence" value="ECO:0007669"/>
    <property type="project" value="InterPro"/>
</dbReference>
<dbReference type="GO" id="GO:0005739">
    <property type="term" value="C:mitochondrion"/>
    <property type="evidence" value="ECO:0007669"/>
    <property type="project" value="UniProtKB-ARBA"/>
</dbReference>
<evidence type="ECO:0000313" key="2">
    <source>
        <dbReference type="EMBL" id="AZZ06719.1"/>
    </source>
</evidence>
<dbReference type="Gene3D" id="3.10.28.10">
    <property type="entry name" value="Homing endonucleases"/>
    <property type="match status" value="2"/>
</dbReference>
<dbReference type="PANTHER" id="PTHR36181:SF4">
    <property type="entry name" value="LAGLIDADG ENDONUCLEASE"/>
    <property type="match status" value="1"/>
</dbReference>
<organism evidence="2">
    <name type="scientific">Capillidium heterosporum</name>
    <dbReference type="NCBI Taxonomy" id="1167838"/>
    <lineage>
        <taxon>Eukaryota</taxon>
        <taxon>Fungi</taxon>
        <taxon>Fungi incertae sedis</taxon>
        <taxon>Zoopagomycota</taxon>
        <taxon>Entomophthoromycotina</taxon>
        <taxon>Entomophthoromycetes</taxon>
        <taxon>Entomophthorales</taxon>
        <taxon>Ancylistaceae</taxon>
        <taxon>Capillidium</taxon>
    </lineage>
</organism>
<name>A0A3S5HWR9_9FUNG</name>
<dbReference type="EMBL" id="MK049352">
    <property type="protein sequence ID" value="AZZ06719.1"/>
    <property type="molecule type" value="Genomic_DNA"/>
</dbReference>